<evidence type="ECO:0000313" key="1">
    <source>
        <dbReference type="EMBL" id="HGN36474.1"/>
    </source>
</evidence>
<dbReference type="EMBL" id="DTBZ01000114">
    <property type="protein sequence ID" value="HGQ18532.1"/>
    <property type="molecule type" value="Genomic_DNA"/>
</dbReference>
<organism evidence="2">
    <name type="scientific">Ignisphaera aggregans</name>
    <dbReference type="NCBI Taxonomy" id="334771"/>
    <lineage>
        <taxon>Archaea</taxon>
        <taxon>Thermoproteota</taxon>
        <taxon>Thermoprotei</taxon>
        <taxon>Desulfurococcales</taxon>
        <taxon>Desulfurococcaceae</taxon>
        <taxon>Ignisphaera</taxon>
    </lineage>
</organism>
<sequence>MKVFSKMIDVQTFGPMELFPLRKTIEGIVAESGIRFGSMLISVEGATPAIVILEKGFEKRLIQLLETLVPFTIWRHGNAYAHLISTFISTSIALPIENGNILLDEGYEIFLLETRAVYNHKRKLAIHIHGE</sequence>
<reference evidence="2" key="1">
    <citation type="journal article" date="2020" name="mSystems">
        <title>Genome- and Community-Level Interaction Insights into Carbon Utilization and Element Cycling Functions of Hydrothermarchaeota in Hydrothermal Sediment.</title>
        <authorList>
            <person name="Zhou Z."/>
            <person name="Liu Y."/>
            <person name="Xu W."/>
            <person name="Pan J."/>
            <person name="Luo Z.H."/>
            <person name="Li M."/>
        </authorList>
    </citation>
    <scope>NUCLEOTIDE SEQUENCE [LARGE SCALE GENOMIC DNA]</scope>
    <source>
        <strain evidence="1">SpSt-618</strain>
        <strain evidence="2">SpSt-657</strain>
    </source>
</reference>
<name>A0A7J3JR32_9CREN</name>
<dbReference type="InterPro" id="IPR001602">
    <property type="entry name" value="UPF0047_YjbQ-like"/>
</dbReference>
<evidence type="ECO:0008006" key="3">
    <source>
        <dbReference type="Google" id="ProtNLM"/>
    </source>
</evidence>
<proteinExistence type="predicted"/>
<dbReference type="EMBL" id="DTAI01000081">
    <property type="protein sequence ID" value="HGN36474.1"/>
    <property type="molecule type" value="Genomic_DNA"/>
</dbReference>
<accession>A0A7J3JR32</accession>
<gene>
    <name evidence="1" type="ORF">ENT87_02855</name>
    <name evidence="2" type="ORF">ENU30_06120</name>
</gene>
<comment type="caution">
    <text evidence="2">The sequence shown here is derived from an EMBL/GenBank/DDBJ whole genome shotgun (WGS) entry which is preliminary data.</text>
</comment>
<dbReference type="Pfam" id="PF01894">
    <property type="entry name" value="YjbQ"/>
    <property type="match status" value="1"/>
</dbReference>
<dbReference type="SUPFAM" id="SSF111038">
    <property type="entry name" value="YjbQ-like"/>
    <property type="match status" value="1"/>
</dbReference>
<evidence type="ECO:0000313" key="2">
    <source>
        <dbReference type="EMBL" id="HGQ18532.1"/>
    </source>
</evidence>
<dbReference type="InterPro" id="IPR035917">
    <property type="entry name" value="YjbQ-like_sf"/>
</dbReference>
<dbReference type="AlphaFoldDB" id="A0A7J3JR32"/>
<dbReference type="Gene3D" id="2.60.120.460">
    <property type="entry name" value="YjbQ-like"/>
    <property type="match status" value="1"/>
</dbReference>
<protein>
    <recommendedName>
        <fullName evidence="3">YjbQ family protein</fullName>
    </recommendedName>
</protein>